<dbReference type="InParanoid" id="A0A803U1E2"/>
<dbReference type="Proteomes" id="UP000001646">
    <property type="component" value="Unplaced"/>
</dbReference>
<dbReference type="GeneTree" id="ENSGT00940000168019"/>
<feature type="domain" description="PIF1/LRR1 pleckstrin homology" evidence="2">
    <location>
        <begin position="1"/>
        <end position="96"/>
    </location>
</feature>
<reference evidence="3" key="3">
    <citation type="submission" date="2025-09" db="UniProtKB">
        <authorList>
            <consortium name="Ensembl"/>
        </authorList>
    </citation>
    <scope>IDENTIFICATION</scope>
</reference>
<evidence type="ECO:0000259" key="2">
    <source>
        <dbReference type="Pfam" id="PF25344"/>
    </source>
</evidence>
<reference evidence="3" key="1">
    <citation type="submission" date="2009-12" db="EMBL/GenBank/DDBJ databases">
        <title>The Genome Sequence of Anolis carolinensis (Green Anole Lizard).</title>
        <authorList>
            <consortium name="The Genome Sequencing Platform"/>
            <person name="Di Palma F."/>
            <person name="Alfoldi J."/>
            <person name="Heiman D."/>
            <person name="Young S."/>
            <person name="Grabherr M."/>
            <person name="Johnson J."/>
            <person name="Lander E.S."/>
            <person name="Lindblad-Toh K."/>
        </authorList>
    </citation>
    <scope>NUCLEOTIDE SEQUENCE [LARGE SCALE GENOMIC DNA]</scope>
    <source>
        <strain evidence="3">JBL SC #1</strain>
    </source>
</reference>
<accession>A0A803U1E2</accession>
<evidence type="ECO:0000256" key="1">
    <source>
        <dbReference type="ARBA" id="ARBA00023242"/>
    </source>
</evidence>
<keyword evidence="1" id="KW-0539">Nucleus</keyword>
<evidence type="ECO:0000313" key="4">
    <source>
        <dbReference type="Proteomes" id="UP000001646"/>
    </source>
</evidence>
<proteinExistence type="predicted"/>
<dbReference type="Ensembl" id="ENSACAT00000044850.1">
    <property type="protein sequence ID" value="ENSACAP00000041282.1"/>
    <property type="gene ID" value="ENSACAG00000038106.1"/>
</dbReference>
<name>A0A803U1E2_ANOCA</name>
<reference evidence="3" key="2">
    <citation type="submission" date="2025-08" db="UniProtKB">
        <authorList>
            <consortium name="Ensembl"/>
        </authorList>
    </citation>
    <scope>IDENTIFICATION</scope>
</reference>
<dbReference type="InterPro" id="IPR057437">
    <property type="entry name" value="PIF1/LRR1_PH"/>
</dbReference>
<dbReference type="AlphaFoldDB" id="A0A803U1E2"/>
<evidence type="ECO:0000313" key="3">
    <source>
        <dbReference type="Ensembl" id="ENSACAP00000041282.1"/>
    </source>
</evidence>
<keyword evidence="4" id="KW-1185">Reference proteome</keyword>
<dbReference type="Pfam" id="PF25344">
    <property type="entry name" value="PH_LRR1"/>
    <property type="match status" value="1"/>
</dbReference>
<protein>
    <recommendedName>
        <fullName evidence="2">PIF1/LRR1 pleckstrin homology domain-containing protein</fullName>
    </recommendedName>
</protein>
<sequence length="126" mass="13567">MRLPCEVSVSSRLLPSAGLRGPGRAIRAVLSLGRAAGGGSGARLLLSTARNRPGSHYQLRENVEHLFTKFVEEGKATVRLKEPAVDLHLSKVGPHQEGLLYSLWEQVALLLLKLINGVGFVLASSF</sequence>
<organism evidence="3 4">
    <name type="scientific">Anolis carolinensis</name>
    <name type="common">Green anole</name>
    <name type="synonym">American chameleon</name>
    <dbReference type="NCBI Taxonomy" id="28377"/>
    <lineage>
        <taxon>Eukaryota</taxon>
        <taxon>Metazoa</taxon>
        <taxon>Chordata</taxon>
        <taxon>Craniata</taxon>
        <taxon>Vertebrata</taxon>
        <taxon>Euteleostomi</taxon>
        <taxon>Lepidosauria</taxon>
        <taxon>Squamata</taxon>
        <taxon>Bifurcata</taxon>
        <taxon>Unidentata</taxon>
        <taxon>Episquamata</taxon>
        <taxon>Toxicofera</taxon>
        <taxon>Iguania</taxon>
        <taxon>Dactyloidae</taxon>
        <taxon>Anolis</taxon>
    </lineage>
</organism>